<dbReference type="Proteomes" id="UP000887159">
    <property type="component" value="Unassembled WGS sequence"/>
</dbReference>
<sequence>MANLPTDMELELEESHRNATRTPSPQLTPCEQLKYNKAQLAQMETFRRCKQACVDALMMMPDHHPDEPFCVRALTELHDIEETMALANSHLSIENKVLLYTAVMRPIVAYACPVWGYATKTNINILDTLQNSLIRMIVKAIRYMRNDDILVGKSCILRRHVDGHLPGFMKDCVYVPPLPADLSDLRHRMEADVARISSGTLKKVWDELIYRLDVCLRTH</sequence>
<evidence type="ECO:0008006" key="4">
    <source>
        <dbReference type="Google" id="ProtNLM"/>
    </source>
</evidence>
<organism evidence="2 3">
    <name type="scientific">Trichonephila clavipes</name>
    <name type="common">Golden silk orbweaver</name>
    <name type="synonym">Nephila clavipes</name>
    <dbReference type="NCBI Taxonomy" id="2585209"/>
    <lineage>
        <taxon>Eukaryota</taxon>
        <taxon>Metazoa</taxon>
        <taxon>Ecdysozoa</taxon>
        <taxon>Arthropoda</taxon>
        <taxon>Chelicerata</taxon>
        <taxon>Arachnida</taxon>
        <taxon>Araneae</taxon>
        <taxon>Araneomorphae</taxon>
        <taxon>Entelegynae</taxon>
        <taxon>Araneoidea</taxon>
        <taxon>Nephilidae</taxon>
        <taxon>Trichonephila</taxon>
    </lineage>
</organism>
<accession>A0A8X6RZQ9</accession>
<name>A0A8X6RZQ9_TRICX</name>
<evidence type="ECO:0000313" key="2">
    <source>
        <dbReference type="EMBL" id="GFY01795.1"/>
    </source>
</evidence>
<protein>
    <recommendedName>
        <fullName evidence="4">RNA-directed DNA polymerase from mobile element jockey</fullName>
    </recommendedName>
</protein>
<proteinExistence type="predicted"/>
<dbReference type="AlphaFoldDB" id="A0A8X6RZQ9"/>
<reference evidence="2" key="1">
    <citation type="submission" date="2020-08" db="EMBL/GenBank/DDBJ databases">
        <title>Multicomponent nature underlies the extraordinary mechanical properties of spider dragline silk.</title>
        <authorList>
            <person name="Kono N."/>
            <person name="Nakamura H."/>
            <person name="Mori M."/>
            <person name="Yoshida Y."/>
            <person name="Ohtoshi R."/>
            <person name="Malay A.D."/>
            <person name="Moran D.A.P."/>
            <person name="Tomita M."/>
            <person name="Numata K."/>
            <person name="Arakawa K."/>
        </authorList>
    </citation>
    <scope>NUCLEOTIDE SEQUENCE</scope>
</reference>
<gene>
    <name evidence="2" type="ORF">TNCV_1467871</name>
</gene>
<keyword evidence="3" id="KW-1185">Reference proteome</keyword>
<evidence type="ECO:0000313" key="3">
    <source>
        <dbReference type="Proteomes" id="UP000887159"/>
    </source>
</evidence>
<dbReference type="EMBL" id="BMAU01021230">
    <property type="protein sequence ID" value="GFY01795.1"/>
    <property type="molecule type" value="Genomic_DNA"/>
</dbReference>
<feature type="region of interest" description="Disordered" evidence="1">
    <location>
        <begin position="1"/>
        <end position="26"/>
    </location>
</feature>
<evidence type="ECO:0000256" key="1">
    <source>
        <dbReference type="SAM" id="MobiDB-lite"/>
    </source>
</evidence>
<comment type="caution">
    <text evidence="2">The sequence shown here is derived from an EMBL/GenBank/DDBJ whole genome shotgun (WGS) entry which is preliminary data.</text>
</comment>